<gene>
    <name evidence="1" type="ORF">WN50_13700</name>
</gene>
<sequence length="95" mass="11397">MTSDKKLDRYITFKDIDCDRLARRLVDRIEYYLDHSSEPSSWLEYFKMKLVERQKMGQDELFFVGSQVNSIRALFEQFEDVEALNLLDQVEEDCC</sequence>
<protein>
    <submittedName>
        <fullName evidence="1">N(2)-fixation sustaining protein CowN</fullName>
    </submittedName>
</protein>
<dbReference type="AlphaFoldDB" id="A0A0F5YFA0"/>
<dbReference type="Proteomes" id="UP000033607">
    <property type="component" value="Unassembled WGS sequence"/>
</dbReference>
<reference evidence="1 2" key="1">
    <citation type="submission" date="2015-06" db="EMBL/GenBank/DDBJ databases">
        <title>Draft genome assembly of filamentous brackish cyanobacterium Limnoraphis robusta strain CS-951.</title>
        <authorList>
            <person name="Willis A."/>
            <person name="Parks M."/>
            <person name="Burford M.A."/>
        </authorList>
    </citation>
    <scope>NUCLEOTIDE SEQUENCE [LARGE SCALE GENOMIC DNA]</scope>
    <source>
        <strain evidence="1 2">CS-951</strain>
    </source>
</reference>
<proteinExistence type="inferred from homology"/>
<evidence type="ECO:0000313" key="2">
    <source>
        <dbReference type="Proteomes" id="UP000033607"/>
    </source>
</evidence>
<dbReference type="GO" id="GO:0009399">
    <property type="term" value="P:nitrogen fixation"/>
    <property type="evidence" value="ECO:0007669"/>
    <property type="project" value="InterPro"/>
</dbReference>
<dbReference type="RefSeq" id="WP_046279126.1">
    <property type="nucleotide sequence ID" value="NZ_LATL02000347.1"/>
</dbReference>
<evidence type="ECO:0000313" key="1">
    <source>
        <dbReference type="EMBL" id="KKD37564.1"/>
    </source>
</evidence>
<dbReference type="HAMAP" id="MF_02117">
    <property type="entry name" value="CowN"/>
    <property type="match status" value="1"/>
</dbReference>
<accession>A0A0F5YFA0</accession>
<dbReference type="Pfam" id="PF20543">
    <property type="entry name" value="CowN"/>
    <property type="match status" value="1"/>
</dbReference>
<dbReference type="EMBL" id="LATL02000347">
    <property type="protein sequence ID" value="KKD37564.1"/>
    <property type="molecule type" value="Genomic_DNA"/>
</dbReference>
<comment type="caution">
    <text evidence="1">The sequence shown here is derived from an EMBL/GenBank/DDBJ whole genome shotgun (WGS) entry which is preliminary data.</text>
</comment>
<organism evidence="1 2">
    <name type="scientific">Limnoraphis robusta CS-951</name>
    <dbReference type="NCBI Taxonomy" id="1637645"/>
    <lineage>
        <taxon>Bacteria</taxon>
        <taxon>Bacillati</taxon>
        <taxon>Cyanobacteriota</taxon>
        <taxon>Cyanophyceae</taxon>
        <taxon>Oscillatoriophycideae</taxon>
        <taxon>Oscillatoriales</taxon>
        <taxon>Sirenicapillariaceae</taxon>
        <taxon>Limnoraphis</taxon>
    </lineage>
</organism>
<dbReference type="NCBIfam" id="NF033689">
    <property type="entry name" value="N2Fix_CO_CowN"/>
    <property type="match status" value="1"/>
</dbReference>
<dbReference type="InterPro" id="IPR024899">
    <property type="entry name" value="CowN"/>
</dbReference>
<dbReference type="OrthoDB" id="7689335at2"/>
<name>A0A0F5YFA0_9CYAN</name>